<accession>A0ABU1K371</accession>
<reference evidence="1 2" key="1">
    <citation type="submission" date="2023-07" db="EMBL/GenBank/DDBJ databases">
        <title>Genomic Encyclopedia of Type Strains, Phase IV (KMG-IV): sequencing the most valuable type-strain genomes for metagenomic binning, comparative biology and taxonomic classification.</title>
        <authorList>
            <person name="Goeker M."/>
        </authorList>
    </citation>
    <scope>NUCLEOTIDE SEQUENCE [LARGE SCALE GENOMIC DNA]</scope>
    <source>
        <strain evidence="1 2">DSM 102814</strain>
    </source>
</reference>
<comment type="caution">
    <text evidence="1">The sequence shown here is derived from an EMBL/GenBank/DDBJ whole genome shotgun (WGS) entry which is preliminary data.</text>
</comment>
<organism evidence="1 2">
    <name type="scientific">Mesonia maritima</name>
    <dbReference type="NCBI Taxonomy" id="1793873"/>
    <lineage>
        <taxon>Bacteria</taxon>
        <taxon>Pseudomonadati</taxon>
        <taxon>Bacteroidota</taxon>
        <taxon>Flavobacteriia</taxon>
        <taxon>Flavobacteriales</taxon>
        <taxon>Flavobacteriaceae</taxon>
        <taxon>Mesonia</taxon>
    </lineage>
</organism>
<evidence type="ECO:0000313" key="1">
    <source>
        <dbReference type="EMBL" id="MDR6300060.1"/>
    </source>
</evidence>
<dbReference type="EMBL" id="JAVDQA010000001">
    <property type="protein sequence ID" value="MDR6300060.1"/>
    <property type="molecule type" value="Genomic_DNA"/>
</dbReference>
<keyword evidence="2" id="KW-1185">Reference proteome</keyword>
<dbReference type="Proteomes" id="UP001257659">
    <property type="component" value="Unassembled WGS sequence"/>
</dbReference>
<protein>
    <submittedName>
        <fullName evidence="1">Uncharacterized protein</fullName>
    </submittedName>
</protein>
<gene>
    <name evidence="1" type="ORF">GGR31_000676</name>
</gene>
<dbReference type="RefSeq" id="WP_309726968.1">
    <property type="nucleotide sequence ID" value="NZ_JAVDQA010000001.1"/>
</dbReference>
<sequence>MKIEYFKLIFLILFCFSINSYLYAQDKNLFATVEKDDYKIVADTVKYKSFLKKYFYPNEEDVSFDKISIKKQYTVGERKELYYFILAESFKSNIRLASWLEKEDSKLYRITEADLNNKNAGITVSYLACQGQSSCTPNVSIIEGEKYWGCSDRADLACGFMEDCKASTMIISE</sequence>
<proteinExistence type="predicted"/>
<name>A0ABU1K371_9FLAO</name>
<evidence type="ECO:0000313" key="2">
    <source>
        <dbReference type="Proteomes" id="UP001257659"/>
    </source>
</evidence>